<accession>A0A2P8HYM9</accession>
<dbReference type="RefSeq" id="WP_106587387.1">
    <property type="nucleotide sequence ID" value="NZ_PYAV01000001.1"/>
</dbReference>
<dbReference type="AlphaFoldDB" id="A0A2P8HYM9"/>
<dbReference type="InterPro" id="IPR001296">
    <property type="entry name" value="Glyco_trans_1"/>
</dbReference>
<reference evidence="2 3" key="1">
    <citation type="submission" date="2018-03" db="EMBL/GenBank/DDBJ databases">
        <title>Genomic Encyclopedia of Type Strains, Phase III (KMG-III): the genomes of soil and plant-associated and newly described type strains.</title>
        <authorList>
            <person name="Whitman W."/>
        </authorList>
    </citation>
    <scope>NUCLEOTIDE SEQUENCE [LARGE SCALE GENOMIC DNA]</scope>
    <source>
        <strain evidence="2 3">CGMCC 1.07653</strain>
    </source>
</reference>
<keyword evidence="3" id="KW-1185">Reference proteome</keyword>
<dbReference type="Proteomes" id="UP000242310">
    <property type="component" value="Unassembled WGS sequence"/>
</dbReference>
<dbReference type="OrthoDB" id="9772485at2"/>
<dbReference type="GO" id="GO:0016757">
    <property type="term" value="F:glycosyltransferase activity"/>
    <property type="evidence" value="ECO:0007669"/>
    <property type="project" value="InterPro"/>
</dbReference>
<keyword evidence="2" id="KW-0808">Transferase</keyword>
<dbReference type="SUPFAM" id="SSF53756">
    <property type="entry name" value="UDP-Glycosyltransferase/glycogen phosphorylase"/>
    <property type="match status" value="1"/>
</dbReference>
<dbReference type="Gene3D" id="3.40.50.2000">
    <property type="entry name" value="Glycogen Phosphorylase B"/>
    <property type="match status" value="2"/>
</dbReference>
<dbReference type="PANTHER" id="PTHR46660:SF2">
    <property type="entry name" value="GLYCOSYLTRANSFERASE 1 DOMAIN-CONTAINING PROTEIN 1"/>
    <property type="match status" value="1"/>
</dbReference>
<dbReference type="EMBL" id="PYAV01000001">
    <property type="protein sequence ID" value="PSL51317.1"/>
    <property type="molecule type" value="Genomic_DNA"/>
</dbReference>
<dbReference type="Pfam" id="PF00534">
    <property type="entry name" value="Glycos_transf_1"/>
    <property type="match status" value="1"/>
</dbReference>
<sequence length="341" mass="38245">MTHAPLRRVAFFTPYLQAGRGNATTAARLISALSRAGYEVETFAFEEESSERGLALLQSADIVHGLHFRRFFQWLEQTKAKVEQPLVLTSGGTDVHIDLQDEAKVNELAASMNTIDALVLFTEEAKHKAAEQFPSLADRLYVIPQGVEPPPVLPPAKLPTGDAKFLLPAGLRAVKDIFYLFEAFERLNEHFDSLQVVCIGEAIETKVTQSVHECAEIYSWFHYVEPVPKGEMGAYYMWADAVLNTSTSEGQPMALLEAMALGKLLFARRNAGNESVINDGVNGFLFHHPLEFEKKWHDIAADPVLLQKICSQAANDADQKHRPEQEAQAYMRIYEKLWRKS</sequence>
<dbReference type="CDD" id="cd03801">
    <property type="entry name" value="GT4_PimA-like"/>
    <property type="match status" value="1"/>
</dbReference>
<gene>
    <name evidence="2" type="ORF">B0H94_101231</name>
</gene>
<proteinExistence type="predicted"/>
<name>A0A2P8HYM9_9BACI</name>
<feature type="domain" description="Glycosyl transferase family 1" evidence="1">
    <location>
        <begin position="158"/>
        <end position="303"/>
    </location>
</feature>
<dbReference type="InterPro" id="IPR052622">
    <property type="entry name" value="Glycosyltransferase_G1"/>
</dbReference>
<organism evidence="2 3">
    <name type="scientific">Salsuginibacillus halophilus</name>
    <dbReference type="NCBI Taxonomy" id="517424"/>
    <lineage>
        <taxon>Bacteria</taxon>
        <taxon>Bacillati</taxon>
        <taxon>Bacillota</taxon>
        <taxon>Bacilli</taxon>
        <taxon>Bacillales</taxon>
        <taxon>Bacillaceae</taxon>
        <taxon>Salsuginibacillus</taxon>
    </lineage>
</organism>
<evidence type="ECO:0000313" key="3">
    <source>
        <dbReference type="Proteomes" id="UP000242310"/>
    </source>
</evidence>
<dbReference type="PANTHER" id="PTHR46660">
    <property type="match status" value="1"/>
</dbReference>
<evidence type="ECO:0000259" key="1">
    <source>
        <dbReference type="Pfam" id="PF00534"/>
    </source>
</evidence>
<evidence type="ECO:0000313" key="2">
    <source>
        <dbReference type="EMBL" id="PSL51317.1"/>
    </source>
</evidence>
<comment type="caution">
    <text evidence="2">The sequence shown here is derived from an EMBL/GenBank/DDBJ whole genome shotgun (WGS) entry which is preliminary data.</text>
</comment>
<protein>
    <submittedName>
        <fullName evidence="2">Glycosyl transferase family 1</fullName>
    </submittedName>
</protein>